<dbReference type="Proteomes" id="UP001230978">
    <property type="component" value="Chromosome"/>
</dbReference>
<evidence type="ECO:0000313" key="2">
    <source>
        <dbReference type="Proteomes" id="UP001230978"/>
    </source>
</evidence>
<keyword evidence="2" id="KW-1185">Reference proteome</keyword>
<reference evidence="1 2" key="1">
    <citation type="submission" date="2023-04" db="EMBL/GenBank/DDBJ databases">
        <title>YMD61, complete Genome.</title>
        <authorList>
            <person name="Zhang J."/>
        </authorList>
    </citation>
    <scope>NUCLEOTIDE SEQUENCE [LARGE SCALE GENOMIC DNA]</scope>
    <source>
        <strain evidence="1 2">YMD61</strain>
    </source>
</reference>
<accession>A0ABY8Q4D6</accession>
<dbReference type="RefSeq" id="WP_281465386.1">
    <property type="nucleotide sequence ID" value="NZ_CP124535.1"/>
</dbReference>
<name>A0ABY8Q4D6_9RHOB</name>
<protein>
    <recommendedName>
        <fullName evidence="3">Transposase</fullName>
    </recommendedName>
</protein>
<dbReference type="EMBL" id="CP124535">
    <property type="protein sequence ID" value="WGV15733.1"/>
    <property type="molecule type" value="Genomic_DNA"/>
</dbReference>
<gene>
    <name evidence="1" type="ORF">QF092_15970</name>
</gene>
<evidence type="ECO:0008006" key="3">
    <source>
        <dbReference type="Google" id="ProtNLM"/>
    </source>
</evidence>
<evidence type="ECO:0000313" key="1">
    <source>
        <dbReference type="EMBL" id="WGV15733.1"/>
    </source>
</evidence>
<organism evidence="1 2">
    <name type="scientific">Fuscovulum ytuae</name>
    <dbReference type="NCBI Taxonomy" id="3042299"/>
    <lineage>
        <taxon>Bacteria</taxon>
        <taxon>Pseudomonadati</taxon>
        <taxon>Pseudomonadota</taxon>
        <taxon>Alphaproteobacteria</taxon>
        <taxon>Rhodobacterales</taxon>
        <taxon>Paracoccaceae</taxon>
        <taxon>Fuscovulum</taxon>
    </lineage>
</organism>
<proteinExistence type="predicted"/>
<sequence>MISDRRDGAKAKLRVARHFAGADPLQALIELRVNLLRLVGEKA</sequence>